<gene>
    <name evidence="2" type="ORF">BDP27DRAFT_1429389</name>
</gene>
<proteinExistence type="predicted"/>
<keyword evidence="3" id="KW-1185">Reference proteome</keyword>
<sequence length="383" mass="41949">MPVFTSGPNGNIYNCRATDHWKKDELTVLCADLGLSSQRTNKDQRTRILNYLDDPKNSGTLPENPQFQGLYVYRSGMHETSQDKNGGKNSAGKDSEDAEAARTKVLPTGARKKLLDAQLTTDPPAQFTPLGAGTKTAASITQDPDDSEHSSTEDTPQPEPKTPQKHVVRLADLVCITKSDIEVALIIKETGKYAEPRSRTVMLHVTSELPLYTRKAKDGKTEYMARFSDMIPVAVETGSPLKSEASRGGKVFCPGFNNLDEGRMKLGTVHDILKQGDKLQTLSFQRVNFCLLTIREDDLLECVVEWEPEAPDASNVMPAFAKATDVDALTEAAARGAATSTSNTAGALTVTTKTTINGSQDPTETSTRSYECFLLSLMRWRLR</sequence>
<organism evidence="2 3">
    <name type="scientific">Rhodocollybia butyracea</name>
    <dbReference type="NCBI Taxonomy" id="206335"/>
    <lineage>
        <taxon>Eukaryota</taxon>
        <taxon>Fungi</taxon>
        <taxon>Dikarya</taxon>
        <taxon>Basidiomycota</taxon>
        <taxon>Agaricomycotina</taxon>
        <taxon>Agaricomycetes</taxon>
        <taxon>Agaricomycetidae</taxon>
        <taxon>Agaricales</taxon>
        <taxon>Marasmiineae</taxon>
        <taxon>Omphalotaceae</taxon>
        <taxon>Rhodocollybia</taxon>
    </lineage>
</organism>
<reference evidence="2" key="1">
    <citation type="submission" date="2020-11" db="EMBL/GenBank/DDBJ databases">
        <authorList>
            <consortium name="DOE Joint Genome Institute"/>
            <person name="Ahrendt S."/>
            <person name="Riley R."/>
            <person name="Andreopoulos W."/>
            <person name="Labutti K."/>
            <person name="Pangilinan J."/>
            <person name="Ruiz-Duenas F.J."/>
            <person name="Barrasa J.M."/>
            <person name="Sanchez-Garcia M."/>
            <person name="Camarero S."/>
            <person name="Miyauchi S."/>
            <person name="Serrano A."/>
            <person name="Linde D."/>
            <person name="Babiker R."/>
            <person name="Drula E."/>
            <person name="Ayuso-Fernandez I."/>
            <person name="Pacheco R."/>
            <person name="Padilla G."/>
            <person name="Ferreira P."/>
            <person name="Barriuso J."/>
            <person name="Kellner H."/>
            <person name="Castanera R."/>
            <person name="Alfaro M."/>
            <person name="Ramirez L."/>
            <person name="Pisabarro A.G."/>
            <person name="Kuo A."/>
            <person name="Tritt A."/>
            <person name="Lipzen A."/>
            <person name="He G."/>
            <person name="Yan M."/>
            <person name="Ng V."/>
            <person name="Cullen D."/>
            <person name="Martin F."/>
            <person name="Rosso M.-N."/>
            <person name="Henrissat B."/>
            <person name="Hibbett D."/>
            <person name="Martinez A.T."/>
            <person name="Grigoriev I.V."/>
        </authorList>
    </citation>
    <scope>NUCLEOTIDE SEQUENCE</scope>
    <source>
        <strain evidence="2">AH 40177</strain>
    </source>
</reference>
<comment type="caution">
    <text evidence="2">The sequence shown here is derived from an EMBL/GenBank/DDBJ whole genome shotgun (WGS) entry which is preliminary data.</text>
</comment>
<feature type="region of interest" description="Disordered" evidence="1">
    <location>
        <begin position="78"/>
        <end position="165"/>
    </location>
</feature>
<protein>
    <submittedName>
        <fullName evidence="2">Uncharacterized protein</fullName>
    </submittedName>
</protein>
<dbReference type="AlphaFoldDB" id="A0A9P5P8S3"/>
<dbReference type="Proteomes" id="UP000772434">
    <property type="component" value="Unassembled WGS sequence"/>
</dbReference>
<feature type="compositionally biased region" description="Basic and acidic residues" evidence="1">
    <location>
        <begin position="78"/>
        <end position="102"/>
    </location>
</feature>
<dbReference type="EMBL" id="JADNRY010000217">
    <property type="protein sequence ID" value="KAF9061034.1"/>
    <property type="molecule type" value="Genomic_DNA"/>
</dbReference>
<name>A0A9P5P8S3_9AGAR</name>
<evidence type="ECO:0000256" key="1">
    <source>
        <dbReference type="SAM" id="MobiDB-lite"/>
    </source>
</evidence>
<accession>A0A9P5P8S3</accession>
<dbReference type="OrthoDB" id="3029244at2759"/>
<evidence type="ECO:0000313" key="3">
    <source>
        <dbReference type="Proteomes" id="UP000772434"/>
    </source>
</evidence>
<evidence type="ECO:0000313" key="2">
    <source>
        <dbReference type="EMBL" id="KAF9061034.1"/>
    </source>
</evidence>